<dbReference type="InterPro" id="IPR001753">
    <property type="entry name" value="Enoyl-CoA_hydra/iso"/>
</dbReference>
<dbReference type="PROSITE" id="PS00166">
    <property type="entry name" value="ENOYL_COA_HYDRATASE"/>
    <property type="match status" value="1"/>
</dbReference>
<evidence type="ECO:0000313" key="3">
    <source>
        <dbReference type="EMBL" id="MEW9919941.1"/>
    </source>
</evidence>
<dbReference type="PANTHER" id="PTHR11941">
    <property type="entry name" value="ENOYL-COA HYDRATASE-RELATED"/>
    <property type="match status" value="1"/>
</dbReference>
<protein>
    <submittedName>
        <fullName evidence="3">Enoyl-CoA hydratase/isomerase family protein</fullName>
    </submittedName>
</protein>
<accession>A0ABV3RLT2</accession>
<evidence type="ECO:0000256" key="1">
    <source>
        <dbReference type="ARBA" id="ARBA00005254"/>
    </source>
</evidence>
<dbReference type="Proteomes" id="UP001556098">
    <property type="component" value="Unassembled WGS sequence"/>
</dbReference>
<comment type="similarity">
    <text evidence="1 2">Belongs to the enoyl-CoA hydratase/isomerase family.</text>
</comment>
<name>A0ABV3RLT2_9RHOB</name>
<dbReference type="InterPro" id="IPR029045">
    <property type="entry name" value="ClpP/crotonase-like_dom_sf"/>
</dbReference>
<dbReference type="RefSeq" id="WP_367877641.1">
    <property type="nucleotide sequence ID" value="NZ_JBFNXX010000006.1"/>
</dbReference>
<dbReference type="Pfam" id="PF00378">
    <property type="entry name" value="ECH_1"/>
    <property type="match status" value="1"/>
</dbReference>
<reference evidence="3 4" key="1">
    <citation type="submission" date="2024-07" db="EMBL/GenBank/DDBJ databases">
        <title>Marimonas sp.nov., isolated from tidal-flat sediment.</title>
        <authorList>
            <person name="Jayan J.N."/>
            <person name="Lee S.S."/>
        </authorList>
    </citation>
    <scope>NUCLEOTIDE SEQUENCE [LARGE SCALE GENOMIC DNA]</scope>
    <source>
        <strain evidence="3 4">MJW-29</strain>
    </source>
</reference>
<evidence type="ECO:0000256" key="2">
    <source>
        <dbReference type="RuleBase" id="RU003707"/>
    </source>
</evidence>
<proteinExistence type="inferred from homology"/>
<evidence type="ECO:0000313" key="4">
    <source>
        <dbReference type="Proteomes" id="UP001556098"/>
    </source>
</evidence>
<organism evidence="3 4">
    <name type="scientific">Sulfitobacter sediminis</name>
    <dbReference type="NCBI Taxonomy" id="3234186"/>
    <lineage>
        <taxon>Bacteria</taxon>
        <taxon>Pseudomonadati</taxon>
        <taxon>Pseudomonadota</taxon>
        <taxon>Alphaproteobacteria</taxon>
        <taxon>Rhodobacterales</taxon>
        <taxon>Roseobacteraceae</taxon>
        <taxon>Sulfitobacter</taxon>
    </lineage>
</organism>
<gene>
    <name evidence="3" type="ORF">AB2B41_10015</name>
</gene>
<dbReference type="InterPro" id="IPR018376">
    <property type="entry name" value="Enoyl-CoA_hyd/isom_CS"/>
</dbReference>
<dbReference type="CDD" id="cd06558">
    <property type="entry name" value="crotonase-like"/>
    <property type="match status" value="1"/>
</dbReference>
<dbReference type="PANTHER" id="PTHR11941:SF54">
    <property type="entry name" value="ENOYL-COA HYDRATASE, MITOCHONDRIAL"/>
    <property type="match status" value="1"/>
</dbReference>
<dbReference type="EMBL" id="JBFNXX010000006">
    <property type="protein sequence ID" value="MEW9919941.1"/>
    <property type="molecule type" value="Genomic_DNA"/>
</dbReference>
<keyword evidence="4" id="KW-1185">Reference proteome</keyword>
<comment type="caution">
    <text evidence="3">The sequence shown here is derived from an EMBL/GenBank/DDBJ whole genome shotgun (WGS) entry which is preliminary data.</text>
</comment>
<dbReference type="Gene3D" id="3.90.226.10">
    <property type="entry name" value="2-enoyl-CoA Hydratase, Chain A, domain 1"/>
    <property type="match status" value="1"/>
</dbReference>
<sequence length="213" mass="22549">MIDLEKEGEVWTVTLNRPDKANSLTHDMLSELADIMESARSARAVILTGKGKVFSAGADLDEARAGLARSDVWERLSGTIVALPGLTIAALNGTLAGGAMGMALACDLRIAVPGAKFFYPVMKLGFLPQPSDPARMAALIGPARTKLILMGGQRIDAEEALRFGLIDRIVEGDELVDHARMLTELTVAARPEIANAIKEMCGVTPEAPVAALT</sequence>
<dbReference type="SUPFAM" id="SSF52096">
    <property type="entry name" value="ClpP/crotonase"/>
    <property type="match status" value="1"/>
</dbReference>